<reference evidence="1 2" key="1">
    <citation type="submission" date="2020-02" db="EMBL/GenBank/DDBJ databases">
        <authorList>
            <person name="Ferguson B K."/>
        </authorList>
    </citation>
    <scope>NUCLEOTIDE SEQUENCE [LARGE SCALE GENOMIC DNA]</scope>
</reference>
<evidence type="ECO:0000313" key="1">
    <source>
        <dbReference type="EMBL" id="CAB0014130.1"/>
    </source>
</evidence>
<dbReference type="EMBL" id="CADCXU010027293">
    <property type="protein sequence ID" value="CAB0014130.1"/>
    <property type="molecule type" value="Genomic_DNA"/>
</dbReference>
<keyword evidence="2" id="KW-1185">Reference proteome</keyword>
<dbReference type="AlphaFoldDB" id="A0A6H5HAN4"/>
<name>A0A6H5HAN4_9HEMI</name>
<organism evidence="1 2">
    <name type="scientific">Nesidiocoris tenuis</name>
    <dbReference type="NCBI Taxonomy" id="355587"/>
    <lineage>
        <taxon>Eukaryota</taxon>
        <taxon>Metazoa</taxon>
        <taxon>Ecdysozoa</taxon>
        <taxon>Arthropoda</taxon>
        <taxon>Hexapoda</taxon>
        <taxon>Insecta</taxon>
        <taxon>Pterygota</taxon>
        <taxon>Neoptera</taxon>
        <taxon>Paraneoptera</taxon>
        <taxon>Hemiptera</taxon>
        <taxon>Heteroptera</taxon>
        <taxon>Panheteroptera</taxon>
        <taxon>Cimicomorpha</taxon>
        <taxon>Miridae</taxon>
        <taxon>Dicyphina</taxon>
        <taxon>Nesidiocoris</taxon>
    </lineage>
</organism>
<accession>A0A6H5HAN4</accession>
<sequence>MRHEVLGRKARQAQVGNLALGGLVFGTRSGEERGAGRPLILSELGGFSYLLRSTAGTIFRNWSPGLKAGPSGNFAGLSEARLLPWPVRRCVISLKTSSSYGPVSLLRRNKGRTRRAAIPRRRDGL</sequence>
<gene>
    <name evidence="1" type="ORF">NTEN_LOCUS18623</name>
</gene>
<evidence type="ECO:0000313" key="2">
    <source>
        <dbReference type="Proteomes" id="UP000479000"/>
    </source>
</evidence>
<protein>
    <submittedName>
        <fullName evidence="1">Uncharacterized protein</fullName>
    </submittedName>
</protein>
<feature type="non-terminal residue" evidence="1">
    <location>
        <position position="125"/>
    </location>
</feature>
<proteinExistence type="predicted"/>
<dbReference type="Proteomes" id="UP000479000">
    <property type="component" value="Unassembled WGS sequence"/>
</dbReference>